<evidence type="ECO:0000313" key="2">
    <source>
        <dbReference type="EMBL" id="AJA10921.1"/>
    </source>
</evidence>
<accession>A0A0A7PLD6</accession>
<evidence type="ECO:0000313" key="3">
    <source>
        <dbReference type="Proteomes" id="UP000030907"/>
    </source>
</evidence>
<proteinExistence type="predicted"/>
<gene>
    <name evidence="2" type="ORF">SKP52_20275</name>
</gene>
<dbReference type="EMBL" id="CP009122">
    <property type="protein sequence ID" value="AJA10921.1"/>
    <property type="molecule type" value="Genomic_DNA"/>
</dbReference>
<protein>
    <submittedName>
        <fullName evidence="2">SapC superfamily</fullName>
    </submittedName>
</protein>
<dbReference type="RefSeq" id="WP_039577975.1">
    <property type="nucleotide sequence ID" value="NZ_CP009122.1"/>
</dbReference>
<sequence>MADNANAAASTAAPMLPLFYKALQPLHSTVHADWRLKAGDVSFAAETPFLPIVASEIVSAARTYPVVFAGDTAQPIAVLGLEPTNLFVEDGRWASDCYIPAYVRRYPFTFGRTEEPDGFALSIDSGSDRVVQGGTEGTALFEDGKPSALTQQALEFCTAFGREAELTKLFTDALKEKDLLVDRRADATLSDGRKLGLNNFLIVDAEKFAGLDDETVVAWHKQGLLALVHHHLASLDRFRALVDRQALRLVADPSSSGASNEPAAAEAVAPAKSNKSRKVVS</sequence>
<dbReference type="OrthoDB" id="9806524at2"/>
<dbReference type="KEGG" id="sphk:SKP52_20275"/>
<feature type="region of interest" description="Disordered" evidence="1">
    <location>
        <begin position="251"/>
        <end position="281"/>
    </location>
</feature>
<evidence type="ECO:0000256" key="1">
    <source>
        <dbReference type="SAM" id="MobiDB-lite"/>
    </source>
</evidence>
<dbReference type="STRING" id="1515612.SKP52_20275"/>
<dbReference type="AlphaFoldDB" id="A0A0A7PLD6"/>
<name>A0A0A7PLD6_9SPHN</name>
<dbReference type="Proteomes" id="UP000030907">
    <property type="component" value="Chromosome"/>
</dbReference>
<reference evidence="2 3" key="1">
    <citation type="journal article" date="2015" name="Int. J. Syst. Evol. Microbiol.">
        <title>Description of Sphingopyxis fribergensis sp. nov. - a soil bacterium with the ability to degrade styrene and phenylacetic acid.</title>
        <authorList>
            <person name="Oelschlagel M."/>
            <person name="Ruckert C."/>
            <person name="Kalinowski J."/>
            <person name="Schmidt G."/>
            <person name="Schlomann M."/>
            <person name="Tischler D."/>
        </authorList>
    </citation>
    <scope>NUCLEOTIDE SEQUENCE [LARGE SCALE GENOMIC DNA]</scope>
    <source>
        <strain evidence="2 3">Kp5.2</strain>
    </source>
</reference>
<dbReference type="Pfam" id="PF07277">
    <property type="entry name" value="SapC"/>
    <property type="match status" value="1"/>
</dbReference>
<organism evidence="2 3">
    <name type="scientific">Sphingopyxis fribergensis</name>
    <dbReference type="NCBI Taxonomy" id="1515612"/>
    <lineage>
        <taxon>Bacteria</taxon>
        <taxon>Pseudomonadati</taxon>
        <taxon>Pseudomonadota</taxon>
        <taxon>Alphaproteobacteria</taxon>
        <taxon>Sphingomonadales</taxon>
        <taxon>Sphingomonadaceae</taxon>
        <taxon>Sphingopyxis</taxon>
    </lineage>
</organism>
<dbReference type="InterPro" id="IPR010836">
    <property type="entry name" value="SapC"/>
</dbReference>
<keyword evidence="3" id="KW-1185">Reference proteome</keyword>
<feature type="compositionally biased region" description="Low complexity" evidence="1">
    <location>
        <begin position="254"/>
        <end position="273"/>
    </location>
</feature>
<dbReference type="HOGENOM" id="CLU_074824_1_1_5"/>